<organism evidence="1 3">
    <name type="scientific">Cinchona calisaya</name>
    <dbReference type="NCBI Taxonomy" id="153742"/>
    <lineage>
        <taxon>Eukaryota</taxon>
        <taxon>Viridiplantae</taxon>
        <taxon>Streptophyta</taxon>
        <taxon>Embryophyta</taxon>
        <taxon>Tracheophyta</taxon>
        <taxon>Spermatophyta</taxon>
        <taxon>Magnoliopsida</taxon>
        <taxon>eudicotyledons</taxon>
        <taxon>Gunneridae</taxon>
        <taxon>Pentapetalae</taxon>
        <taxon>asterids</taxon>
        <taxon>lamiids</taxon>
        <taxon>Gentianales</taxon>
        <taxon>Rubiaceae</taxon>
        <taxon>Cinchonoideae</taxon>
        <taxon>Cinchoneae</taxon>
        <taxon>Cinchona</taxon>
    </lineage>
</organism>
<keyword evidence="3" id="KW-1185">Reference proteome</keyword>
<comment type="caution">
    <text evidence="1">The sequence shown here is derived from an EMBL/GenBank/DDBJ whole genome shotgun (WGS) entry which is preliminary data.</text>
</comment>
<dbReference type="Proteomes" id="UP001630127">
    <property type="component" value="Unassembled WGS sequence"/>
</dbReference>
<gene>
    <name evidence="1" type="ORF">ACH5RR_015938</name>
    <name evidence="2" type="ORF">ACH5RR_015952</name>
</gene>
<proteinExistence type="predicted"/>
<accession>A0ABD2ZUJ8</accession>
<evidence type="ECO:0000313" key="1">
    <source>
        <dbReference type="EMBL" id="KAL3523104.1"/>
    </source>
</evidence>
<name>A0ABD2ZUJ8_9GENT</name>
<dbReference type="AlphaFoldDB" id="A0ABD2ZUJ8"/>
<evidence type="ECO:0000313" key="2">
    <source>
        <dbReference type="EMBL" id="KAL3523118.1"/>
    </source>
</evidence>
<sequence length="118" mass="13791">MNLDSSMGSKASPRQQLHFEEANENVETYNFVNKGNQDELVDSLGLNSHKDLNKVHFSMPKEMILEIDMEFEAEDMAYQFYHAYAKEVGFGIRDSKRTLIVFLFLSKTAQFFLRRRLT</sequence>
<reference evidence="1 3" key="1">
    <citation type="submission" date="2024-11" db="EMBL/GenBank/DDBJ databases">
        <title>A near-complete genome assembly of Cinchona calisaya.</title>
        <authorList>
            <person name="Lian D.C."/>
            <person name="Zhao X.W."/>
            <person name="Wei L."/>
        </authorList>
    </citation>
    <scope>NUCLEOTIDE SEQUENCE [LARGE SCALE GENOMIC DNA]</scope>
    <source>
        <tissue evidence="1">Nenye</tissue>
    </source>
</reference>
<dbReference type="EMBL" id="JBJUIK010000007">
    <property type="protein sequence ID" value="KAL3523118.1"/>
    <property type="molecule type" value="Genomic_DNA"/>
</dbReference>
<protein>
    <recommendedName>
        <fullName evidence="4">Protein FAR1-RELATED SEQUENCE</fullName>
    </recommendedName>
</protein>
<dbReference type="EMBL" id="JBJUIK010000007">
    <property type="protein sequence ID" value="KAL3523104.1"/>
    <property type="molecule type" value="Genomic_DNA"/>
</dbReference>
<evidence type="ECO:0008006" key="4">
    <source>
        <dbReference type="Google" id="ProtNLM"/>
    </source>
</evidence>
<evidence type="ECO:0000313" key="3">
    <source>
        <dbReference type="Proteomes" id="UP001630127"/>
    </source>
</evidence>